<evidence type="ECO:0000259" key="6">
    <source>
        <dbReference type="PROSITE" id="PS51186"/>
    </source>
</evidence>
<evidence type="ECO:0000256" key="4">
    <source>
        <dbReference type="ARBA" id="ARBA00023315"/>
    </source>
</evidence>
<dbReference type="PROSITE" id="PS51186">
    <property type="entry name" value="GNAT"/>
    <property type="match status" value="1"/>
</dbReference>
<evidence type="ECO:0000256" key="2">
    <source>
        <dbReference type="ARBA" id="ARBA00022649"/>
    </source>
</evidence>
<dbReference type="Gene3D" id="3.40.630.30">
    <property type="match status" value="1"/>
</dbReference>
<evidence type="ECO:0000256" key="3">
    <source>
        <dbReference type="ARBA" id="ARBA00022679"/>
    </source>
</evidence>
<keyword evidence="1" id="KW-0678">Repressor</keyword>
<organism evidence="7 8">
    <name type="scientific">Jiella pacifica</name>
    <dbReference type="NCBI Taxonomy" id="2696469"/>
    <lineage>
        <taxon>Bacteria</taxon>
        <taxon>Pseudomonadati</taxon>
        <taxon>Pseudomonadota</taxon>
        <taxon>Alphaproteobacteria</taxon>
        <taxon>Hyphomicrobiales</taxon>
        <taxon>Aurantimonadaceae</taxon>
        <taxon>Jiella</taxon>
    </lineage>
</organism>
<keyword evidence="3 7" id="KW-0808">Transferase</keyword>
<dbReference type="Pfam" id="PF13508">
    <property type="entry name" value="Acetyltransf_7"/>
    <property type="match status" value="1"/>
</dbReference>
<evidence type="ECO:0000313" key="7">
    <source>
        <dbReference type="EMBL" id="NDW06489.1"/>
    </source>
</evidence>
<proteinExistence type="predicted"/>
<evidence type="ECO:0000256" key="1">
    <source>
        <dbReference type="ARBA" id="ARBA00022491"/>
    </source>
</evidence>
<gene>
    <name evidence="7" type="ORF">GTK09_18880</name>
</gene>
<name>A0A6N9T9W1_9HYPH</name>
<reference evidence="7 8" key="1">
    <citation type="submission" date="2020-01" db="EMBL/GenBank/DDBJ databases">
        <title>Jiella pacifica sp. nov.</title>
        <authorList>
            <person name="Xue Z."/>
            <person name="Zhu S."/>
            <person name="Chen J."/>
            <person name="Yang J."/>
        </authorList>
    </citation>
    <scope>NUCLEOTIDE SEQUENCE [LARGE SCALE GENOMIC DNA]</scope>
    <source>
        <strain evidence="7 8">40Bstr34</strain>
    </source>
</reference>
<dbReference type="RefSeq" id="WP_163464986.1">
    <property type="nucleotide sequence ID" value="NZ_JAAAMG010000017.1"/>
</dbReference>
<keyword evidence="4" id="KW-0012">Acyltransferase</keyword>
<sequence>MEFAALDPKGHDRKSFDCGVPALNEYLQRYANQDLKRSLTRIYVLADGPSIIGYYSISAHSVRRDNLPADIQAGPYEDIPFLLLGRLAVDRRWQGQGYGDALIVHAFHTTRKAASQIGILGMIVEAKDEKAAAFYEGFGFRRLTGTPRRLVLPTTAMNLL</sequence>
<dbReference type="AlphaFoldDB" id="A0A6N9T9W1"/>
<dbReference type="SUPFAM" id="SSF55729">
    <property type="entry name" value="Acyl-CoA N-acyltransferases (Nat)"/>
    <property type="match status" value="1"/>
</dbReference>
<dbReference type="PANTHER" id="PTHR36449">
    <property type="entry name" value="ACETYLTRANSFERASE-RELATED"/>
    <property type="match status" value="1"/>
</dbReference>
<protein>
    <submittedName>
        <fullName evidence="7">GNAT family N-acetyltransferase</fullName>
    </submittedName>
</protein>
<dbReference type="EMBL" id="JAAAMG010000017">
    <property type="protein sequence ID" value="NDW06489.1"/>
    <property type="molecule type" value="Genomic_DNA"/>
</dbReference>
<keyword evidence="8" id="KW-1185">Reference proteome</keyword>
<dbReference type="InterPro" id="IPR000182">
    <property type="entry name" value="GNAT_dom"/>
</dbReference>
<dbReference type="CDD" id="cd04301">
    <property type="entry name" value="NAT_SF"/>
    <property type="match status" value="1"/>
</dbReference>
<keyword evidence="2" id="KW-1277">Toxin-antitoxin system</keyword>
<dbReference type="GO" id="GO:0016747">
    <property type="term" value="F:acyltransferase activity, transferring groups other than amino-acyl groups"/>
    <property type="evidence" value="ECO:0007669"/>
    <property type="project" value="InterPro"/>
</dbReference>
<accession>A0A6N9T9W1</accession>
<dbReference type="InterPro" id="IPR016181">
    <property type="entry name" value="Acyl_CoA_acyltransferase"/>
</dbReference>
<evidence type="ECO:0000256" key="5">
    <source>
        <dbReference type="ARBA" id="ARBA00049880"/>
    </source>
</evidence>
<dbReference type="Proteomes" id="UP000469011">
    <property type="component" value="Unassembled WGS sequence"/>
</dbReference>
<comment type="catalytic activity">
    <reaction evidence="5">
        <text>glycyl-tRNA(Gly) + acetyl-CoA = N-acetylglycyl-tRNA(Gly) + CoA + H(+)</text>
        <dbReference type="Rhea" id="RHEA:81867"/>
        <dbReference type="Rhea" id="RHEA-COMP:9683"/>
        <dbReference type="Rhea" id="RHEA-COMP:19766"/>
        <dbReference type="ChEBI" id="CHEBI:15378"/>
        <dbReference type="ChEBI" id="CHEBI:57287"/>
        <dbReference type="ChEBI" id="CHEBI:57288"/>
        <dbReference type="ChEBI" id="CHEBI:78522"/>
        <dbReference type="ChEBI" id="CHEBI:232036"/>
    </reaction>
</comment>
<evidence type="ECO:0000313" key="8">
    <source>
        <dbReference type="Proteomes" id="UP000469011"/>
    </source>
</evidence>
<dbReference type="PANTHER" id="PTHR36449:SF1">
    <property type="entry name" value="ACETYLTRANSFERASE"/>
    <property type="match status" value="1"/>
</dbReference>
<comment type="caution">
    <text evidence="7">The sequence shown here is derived from an EMBL/GenBank/DDBJ whole genome shotgun (WGS) entry which is preliminary data.</text>
</comment>
<feature type="domain" description="N-acetyltransferase" evidence="6">
    <location>
        <begin position="1"/>
        <end position="160"/>
    </location>
</feature>